<organism evidence="2 3">
    <name type="scientific">Sphingobium boeckii</name>
    <dbReference type="NCBI Taxonomy" id="1082345"/>
    <lineage>
        <taxon>Bacteria</taxon>
        <taxon>Pseudomonadati</taxon>
        <taxon>Pseudomonadota</taxon>
        <taxon>Alphaproteobacteria</taxon>
        <taxon>Sphingomonadales</taxon>
        <taxon>Sphingomonadaceae</taxon>
        <taxon>Sphingobium</taxon>
    </lineage>
</organism>
<feature type="transmembrane region" description="Helical" evidence="1">
    <location>
        <begin position="100"/>
        <end position="117"/>
    </location>
</feature>
<keyword evidence="3" id="KW-1185">Reference proteome</keyword>
<feature type="transmembrane region" description="Helical" evidence="1">
    <location>
        <begin position="55"/>
        <end position="80"/>
    </location>
</feature>
<dbReference type="Proteomes" id="UP000549617">
    <property type="component" value="Unassembled WGS sequence"/>
</dbReference>
<keyword evidence="1" id="KW-0472">Membrane</keyword>
<proteinExistence type="predicted"/>
<gene>
    <name evidence="2" type="ORF">FHS49_002400</name>
</gene>
<sequence>MGLLLATLRAEPAFASAYPVALRTAFGAAALLGAALVIHVLRLESGMRLVAASWIWLILPAAGTFMFVPGISILVVWPIIPILCAALALGVPALRKAVPVLLGAAALLFIIIALPLSGGMEEALFIERAAPATLLLTFMFLFSMLTGVRHVLMASMICAIVMVIAAICVLIAPSHSQDAPRHLSIVHEDVDGKGAFLIWNNGPLPAGIRAAAAFGERSRDDGHWSAPAFPLPDDGGITVSFDSISDDIRTISEWRHRWRTGRNCASKMGAP</sequence>
<reference evidence="2 3" key="1">
    <citation type="submission" date="2020-08" db="EMBL/GenBank/DDBJ databases">
        <title>Genomic Encyclopedia of Type Strains, Phase IV (KMG-IV): sequencing the most valuable type-strain genomes for metagenomic binning, comparative biology and taxonomic classification.</title>
        <authorList>
            <person name="Goeker M."/>
        </authorList>
    </citation>
    <scope>NUCLEOTIDE SEQUENCE [LARGE SCALE GENOMIC DNA]</scope>
    <source>
        <strain evidence="2 3">DSM 25079</strain>
    </source>
</reference>
<feature type="transmembrane region" description="Helical" evidence="1">
    <location>
        <begin position="25"/>
        <end position="43"/>
    </location>
</feature>
<evidence type="ECO:0000256" key="1">
    <source>
        <dbReference type="SAM" id="Phobius"/>
    </source>
</evidence>
<accession>A0A7W9EG50</accession>
<evidence type="ECO:0000313" key="3">
    <source>
        <dbReference type="Proteomes" id="UP000549617"/>
    </source>
</evidence>
<dbReference type="EMBL" id="JACIJC010000004">
    <property type="protein sequence ID" value="MBB5686376.1"/>
    <property type="molecule type" value="Genomic_DNA"/>
</dbReference>
<protein>
    <submittedName>
        <fullName evidence="2">Uncharacterized protein</fullName>
    </submittedName>
</protein>
<comment type="caution">
    <text evidence="2">The sequence shown here is derived from an EMBL/GenBank/DDBJ whole genome shotgun (WGS) entry which is preliminary data.</text>
</comment>
<dbReference type="RefSeq" id="WP_184018767.1">
    <property type="nucleotide sequence ID" value="NZ_JACIJC010000004.1"/>
</dbReference>
<evidence type="ECO:0000313" key="2">
    <source>
        <dbReference type="EMBL" id="MBB5686376.1"/>
    </source>
</evidence>
<dbReference type="AlphaFoldDB" id="A0A7W9EG50"/>
<name>A0A7W9EG50_9SPHN</name>
<keyword evidence="1" id="KW-0812">Transmembrane</keyword>
<keyword evidence="1" id="KW-1133">Transmembrane helix</keyword>
<feature type="transmembrane region" description="Helical" evidence="1">
    <location>
        <begin position="151"/>
        <end position="172"/>
    </location>
</feature>
<feature type="transmembrane region" description="Helical" evidence="1">
    <location>
        <begin position="129"/>
        <end position="145"/>
    </location>
</feature>